<feature type="coiled-coil region" evidence="1">
    <location>
        <begin position="134"/>
        <end position="161"/>
    </location>
</feature>
<comment type="caution">
    <text evidence="3">The sequence shown here is derived from an EMBL/GenBank/DDBJ whole genome shotgun (WGS) entry which is preliminary data.</text>
</comment>
<sequence>MPELKGYRCGCVSFSQNKSVPGVICECGHFACFHLNSANSLSPGKHHDDVELLRQRVQALEQQLVSATDGQERLDQTIHRLSQMEEAVERNQEEIRTDFKSSYKHMSAAWSLVEQLQKRLSTFEEKQNLQTVQMERAGKELDDLRNRNLELLETDEMLEERIEQLEQPTSSHHQPTGERRSASPEADIPAPKHSPSPSQQHHSTTDKLKCDTSTQSPLHPVRLDLTEAPVPTAIIPSGVWTMHVSVLPSRDQPFPFEKDTAAYKRCLSRGLQRVVPVQGYSAEAITSAISQFFHPVLQNNAWEPLEAKVCDARRLEGLPMLRPLEPEINRTTYDMGLIMGRCAVRDGSGRIQSMYVALKRGKLSWNTIRDFPVYMEGLESSWAFDRFLDQDGESDGDADGEGADVRPRRPSIPLVTTVTPSVSLKRSSAEMELGGVVSNGSVDGESEAPRAKVARTCIPDALDFKARYESDLVSRY</sequence>
<organism evidence="3 4">
    <name type="scientific">Bionectria ochroleuca</name>
    <name type="common">Gliocladium roseum</name>
    <dbReference type="NCBI Taxonomy" id="29856"/>
    <lineage>
        <taxon>Eukaryota</taxon>
        <taxon>Fungi</taxon>
        <taxon>Dikarya</taxon>
        <taxon>Ascomycota</taxon>
        <taxon>Pezizomycotina</taxon>
        <taxon>Sordariomycetes</taxon>
        <taxon>Hypocreomycetidae</taxon>
        <taxon>Hypocreales</taxon>
        <taxon>Bionectriaceae</taxon>
        <taxon>Clonostachys</taxon>
    </lineage>
</organism>
<gene>
    <name evidence="3" type="ORF">IM811_016970</name>
</gene>
<dbReference type="EMBL" id="JADCTT010000008">
    <property type="protein sequence ID" value="KAF9749175.1"/>
    <property type="molecule type" value="Genomic_DNA"/>
</dbReference>
<feature type="compositionally biased region" description="Low complexity" evidence="2">
    <location>
        <begin position="193"/>
        <end position="202"/>
    </location>
</feature>
<keyword evidence="1" id="KW-0175">Coiled coil</keyword>
<name>A0A8H7KE87_BIOOC</name>
<feature type="coiled-coil region" evidence="1">
    <location>
        <begin position="50"/>
        <end position="94"/>
    </location>
</feature>
<dbReference type="Proteomes" id="UP000616885">
    <property type="component" value="Unassembled WGS sequence"/>
</dbReference>
<evidence type="ECO:0000256" key="2">
    <source>
        <dbReference type="SAM" id="MobiDB-lite"/>
    </source>
</evidence>
<protein>
    <submittedName>
        <fullName evidence="3">Uncharacterized protein</fullName>
    </submittedName>
</protein>
<proteinExistence type="predicted"/>
<accession>A0A8H7KE87</accession>
<evidence type="ECO:0000313" key="3">
    <source>
        <dbReference type="EMBL" id="KAF9749175.1"/>
    </source>
</evidence>
<dbReference type="AlphaFoldDB" id="A0A8H7KE87"/>
<evidence type="ECO:0000313" key="4">
    <source>
        <dbReference type="Proteomes" id="UP000616885"/>
    </source>
</evidence>
<feature type="region of interest" description="Disordered" evidence="2">
    <location>
        <begin position="165"/>
        <end position="216"/>
    </location>
</feature>
<reference evidence="3" key="1">
    <citation type="submission" date="2020-10" db="EMBL/GenBank/DDBJ databases">
        <title>High-Quality Genome Resource of Clonostachys rosea strain S41 by Oxford Nanopore Long-Read Sequencing.</title>
        <authorList>
            <person name="Wang H."/>
        </authorList>
    </citation>
    <scope>NUCLEOTIDE SEQUENCE</scope>
    <source>
        <strain evidence="3">S41</strain>
    </source>
</reference>
<evidence type="ECO:0000256" key="1">
    <source>
        <dbReference type="SAM" id="Coils"/>
    </source>
</evidence>